<keyword evidence="2" id="KW-1185">Reference proteome</keyword>
<evidence type="ECO:0000313" key="2">
    <source>
        <dbReference type="Proteomes" id="UP000815325"/>
    </source>
</evidence>
<reference evidence="1" key="1">
    <citation type="submission" date="2017-08" db="EMBL/GenBank/DDBJ databases">
        <authorList>
            <person name="Polle J.E."/>
            <person name="Barry K."/>
            <person name="Cushman J."/>
            <person name="Schmutz J."/>
            <person name="Tran D."/>
            <person name="Hathwaick L.T."/>
            <person name="Yim W.C."/>
            <person name="Jenkins J."/>
            <person name="Mckie-Krisberg Z.M."/>
            <person name="Prochnik S."/>
            <person name="Lindquist E."/>
            <person name="Dockter R.B."/>
            <person name="Adam C."/>
            <person name="Molina H."/>
            <person name="Bunkerborg J."/>
            <person name="Jin E."/>
            <person name="Buchheim M."/>
            <person name="Magnuson J."/>
        </authorList>
    </citation>
    <scope>NUCLEOTIDE SEQUENCE</scope>
    <source>
        <strain evidence="1">CCAP 19/18</strain>
    </source>
</reference>
<gene>
    <name evidence="1" type="ORF">DUNSADRAFT_12561</name>
</gene>
<evidence type="ECO:0000313" key="1">
    <source>
        <dbReference type="EMBL" id="KAF5831816.1"/>
    </source>
</evidence>
<dbReference type="Proteomes" id="UP000815325">
    <property type="component" value="Unassembled WGS sequence"/>
</dbReference>
<accession>A0ABQ7GB32</accession>
<organism evidence="1 2">
    <name type="scientific">Dunaliella salina</name>
    <name type="common">Green alga</name>
    <name type="synonym">Protococcus salinus</name>
    <dbReference type="NCBI Taxonomy" id="3046"/>
    <lineage>
        <taxon>Eukaryota</taxon>
        <taxon>Viridiplantae</taxon>
        <taxon>Chlorophyta</taxon>
        <taxon>core chlorophytes</taxon>
        <taxon>Chlorophyceae</taxon>
        <taxon>CS clade</taxon>
        <taxon>Chlamydomonadales</taxon>
        <taxon>Dunaliellaceae</taxon>
        <taxon>Dunaliella</taxon>
    </lineage>
</organism>
<comment type="caution">
    <text evidence="1">The sequence shown here is derived from an EMBL/GenBank/DDBJ whole genome shotgun (WGS) entry which is preliminary data.</text>
</comment>
<sequence>MLVINQVLVMKLEVLVKCYQVPIKCLSSIKCNPSATVQGLCAFSRQQCTVGKYLPLDPEKRK</sequence>
<protein>
    <submittedName>
        <fullName evidence="1">Uncharacterized protein</fullName>
    </submittedName>
</protein>
<name>A0ABQ7GB32_DUNSA</name>
<proteinExistence type="predicted"/>
<dbReference type="EMBL" id="MU069919">
    <property type="protein sequence ID" value="KAF5831816.1"/>
    <property type="molecule type" value="Genomic_DNA"/>
</dbReference>